<keyword evidence="1" id="KW-0540">Nuclease</keyword>
<comment type="caution">
    <text evidence="2">The sequence shown here is derived from an EMBL/GenBank/DDBJ whole genome shotgun (WGS) entry which is preliminary data.</text>
</comment>
<dbReference type="RefSeq" id="WP_146905550.1">
    <property type="nucleotide sequence ID" value="NZ_BJYS01000061.1"/>
</dbReference>
<dbReference type="PIRSF" id="PIRSF033490">
    <property type="entry name" value="MazF"/>
    <property type="match status" value="1"/>
</dbReference>
<dbReference type="OrthoDB" id="9808744at2"/>
<dbReference type="GO" id="GO:0016075">
    <property type="term" value="P:rRNA catabolic process"/>
    <property type="evidence" value="ECO:0007669"/>
    <property type="project" value="TreeGrafter"/>
</dbReference>
<sequence>MRAKQFELWIADLNPRIGTETGKIRPVVIIQTDLLNKSHPSTIVCPITTNIQIESDILRVHLTKGTANVKEDCDIMIDQVRAIDNSRLMHRIGQLDDVIKNIIKENLKIILDLD</sequence>
<dbReference type="GO" id="GO:0016787">
    <property type="term" value="F:hydrolase activity"/>
    <property type="evidence" value="ECO:0007669"/>
    <property type="project" value="UniProtKB-KW"/>
</dbReference>
<dbReference type="EC" id="3.1.-.-" evidence="1"/>
<dbReference type="GO" id="GO:0004521">
    <property type="term" value="F:RNA endonuclease activity"/>
    <property type="evidence" value="ECO:0007669"/>
    <property type="project" value="TreeGrafter"/>
</dbReference>
<comment type="function">
    <text evidence="1">Toxic component of a type II toxin-antitoxin (TA) system.</text>
</comment>
<accession>A0A512B629</accession>
<name>A0A512B629_9BACT</name>
<dbReference type="Pfam" id="PF02452">
    <property type="entry name" value="PemK_toxin"/>
    <property type="match status" value="1"/>
</dbReference>
<organism evidence="2 3">
    <name type="scientific">Adhaeribacter aerolatus</name>
    <dbReference type="NCBI Taxonomy" id="670289"/>
    <lineage>
        <taxon>Bacteria</taxon>
        <taxon>Pseudomonadati</taxon>
        <taxon>Bacteroidota</taxon>
        <taxon>Cytophagia</taxon>
        <taxon>Cytophagales</taxon>
        <taxon>Hymenobacteraceae</taxon>
        <taxon>Adhaeribacter</taxon>
    </lineage>
</organism>
<dbReference type="SUPFAM" id="SSF50118">
    <property type="entry name" value="Cell growth inhibitor/plasmid maintenance toxic component"/>
    <property type="match status" value="1"/>
</dbReference>
<dbReference type="InterPro" id="IPR003477">
    <property type="entry name" value="PemK-like"/>
</dbReference>
<keyword evidence="1" id="KW-0255">Endonuclease</keyword>
<dbReference type="PANTHER" id="PTHR33988:SF2">
    <property type="entry name" value="ENDORIBONUCLEASE MAZF"/>
    <property type="match status" value="1"/>
</dbReference>
<keyword evidence="1" id="KW-0378">Hydrolase</keyword>
<dbReference type="GO" id="GO:0003677">
    <property type="term" value="F:DNA binding"/>
    <property type="evidence" value="ECO:0007669"/>
    <property type="project" value="InterPro"/>
</dbReference>
<dbReference type="Gene3D" id="2.30.30.110">
    <property type="match status" value="1"/>
</dbReference>
<comment type="similarity">
    <text evidence="1">Belongs to the PemK/MazF family.</text>
</comment>
<dbReference type="InterPro" id="IPR011067">
    <property type="entry name" value="Plasmid_toxin/cell-grow_inhib"/>
</dbReference>
<dbReference type="Proteomes" id="UP000321532">
    <property type="component" value="Unassembled WGS sequence"/>
</dbReference>
<protein>
    <recommendedName>
        <fullName evidence="1">mRNA interferase</fullName>
        <ecNumber evidence="1">3.1.-.-</ecNumber>
    </recommendedName>
</protein>
<dbReference type="AlphaFoldDB" id="A0A512B629"/>
<dbReference type="EMBL" id="BJYS01000061">
    <property type="protein sequence ID" value="GEO07411.1"/>
    <property type="molecule type" value="Genomic_DNA"/>
</dbReference>
<reference evidence="2 3" key="1">
    <citation type="submission" date="2019-07" db="EMBL/GenBank/DDBJ databases">
        <title>Whole genome shotgun sequence of Adhaeribacter aerolatus NBRC 106133.</title>
        <authorList>
            <person name="Hosoyama A."/>
            <person name="Uohara A."/>
            <person name="Ohji S."/>
            <person name="Ichikawa N."/>
        </authorList>
    </citation>
    <scope>NUCLEOTIDE SEQUENCE [LARGE SCALE GENOMIC DNA]</scope>
    <source>
        <strain evidence="2 3">NBRC 106133</strain>
    </source>
</reference>
<evidence type="ECO:0000313" key="3">
    <source>
        <dbReference type="Proteomes" id="UP000321532"/>
    </source>
</evidence>
<gene>
    <name evidence="2" type="ORF">AAE02nite_50750</name>
</gene>
<evidence type="ECO:0000313" key="2">
    <source>
        <dbReference type="EMBL" id="GEO07411.1"/>
    </source>
</evidence>
<keyword evidence="3" id="KW-1185">Reference proteome</keyword>
<proteinExistence type="inferred from homology"/>
<dbReference type="GO" id="GO:0006402">
    <property type="term" value="P:mRNA catabolic process"/>
    <property type="evidence" value="ECO:0007669"/>
    <property type="project" value="TreeGrafter"/>
</dbReference>
<dbReference type="PANTHER" id="PTHR33988">
    <property type="entry name" value="ENDORIBONUCLEASE MAZF-RELATED"/>
    <property type="match status" value="1"/>
</dbReference>
<evidence type="ECO:0000256" key="1">
    <source>
        <dbReference type="PIRNR" id="PIRNR033490"/>
    </source>
</evidence>